<dbReference type="GO" id="GO:0006508">
    <property type="term" value="P:proteolysis"/>
    <property type="evidence" value="ECO:0007669"/>
    <property type="project" value="UniProtKB-KW"/>
</dbReference>
<dbReference type="Gene3D" id="3.30.70.270">
    <property type="match status" value="2"/>
</dbReference>
<dbReference type="PROSITE" id="PS50878">
    <property type="entry name" value="RT_POL"/>
    <property type="match status" value="1"/>
</dbReference>
<keyword evidence="7" id="KW-0378">Hydrolase</keyword>
<dbReference type="GO" id="GO:0004190">
    <property type="term" value="F:aspartic-type endopeptidase activity"/>
    <property type="evidence" value="ECO:0007669"/>
    <property type="project" value="UniProtKB-KW"/>
</dbReference>
<dbReference type="Pfam" id="PF00078">
    <property type="entry name" value="RVT_1"/>
    <property type="match status" value="1"/>
</dbReference>
<evidence type="ECO:0000313" key="11">
    <source>
        <dbReference type="Proteomes" id="UP000235145"/>
    </source>
</evidence>
<evidence type="ECO:0000256" key="8">
    <source>
        <dbReference type="ARBA" id="ARBA00022918"/>
    </source>
</evidence>
<dbReference type="Pfam" id="PF17917">
    <property type="entry name" value="RT_RNaseH"/>
    <property type="match status" value="1"/>
</dbReference>
<dbReference type="EMBL" id="NBSK02000009">
    <property type="protein sequence ID" value="KAJ0186785.1"/>
    <property type="molecule type" value="Genomic_DNA"/>
</dbReference>
<dbReference type="CDD" id="cd09274">
    <property type="entry name" value="RNase_HI_RT_Ty3"/>
    <property type="match status" value="1"/>
</dbReference>
<evidence type="ECO:0000256" key="1">
    <source>
        <dbReference type="ARBA" id="ARBA00022670"/>
    </source>
</evidence>
<evidence type="ECO:0000256" key="2">
    <source>
        <dbReference type="ARBA" id="ARBA00022679"/>
    </source>
</evidence>
<dbReference type="InterPro" id="IPR000477">
    <property type="entry name" value="RT_dom"/>
</dbReference>
<dbReference type="InterPro" id="IPR043502">
    <property type="entry name" value="DNA/RNA_pol_sf"/>
</dbReference>
<evidence type="ECO:0000256" key="3">
    <source>
        <dbReference type="ARBA" id="ARBA00022695"/>
    </source>
</evidence>
<keyword evidence="1" id="KW-0645">Protease</keyword>
<dbReference type="AlphaFoldDB" id="A0A9R1UG53"/>
<reference evidence="10 11" key="1">
    <citation type="journal article" date="2017" name="Nat. Commun.">
        <title>Genome assembly with in vitro proximity ligation data and whole-genome triplication in lettuce.</title>
        <authorList>
            <person name="Reyes-Chin-Wo S."/>
            <person name="Wang Z."/>
            <person name="Yang X."/>
            <person name="Kozik A."/>
            <person name="Arikit S."/>
            <person name="Song C."/>
            <person name="Xia L."/>
            <person name="Froenicke L."/>
            <person name="Lavelle D.O."/>
            <person name="Truco M.J."/>
            <person name="Xia R."/>
            <person name="Zhu S."/>
            <person name="Xu C."/>
            <person name="Xu H."/>
            <person name="Xu X."/>
            <person name="Cox K."/>
            <person name="Korf I."/>
            <person name="Meyers B.C."/>
            <person name="Michelmore R.W."/>
        </authorList>
    </citation>
    <scope>NUCLEOTIDE SEQUENCE [LARGE SCALE GENOMIC DNA]</scope>
    <source>
        <strain evidence="11">cv. Salinas</strain>
        <tissue evidence="10">Seedlings</tissue>
    </source>
</reference>
<dbReference type="GO" id="GO:0003964">
    <property type="term" value="F:RNA-directed DNA polymerase activity"/>
    <property type="evidence" value="ECO:0007669"/>
    <property type="project" value="UniProtKB-KW"/>
</dbReference>
<comment type="caution">
    <text evidence="10">The sequence shown here is derived from an EMBL/GenBank/DDBJ whole genome shotgun (WGS) entry which is preliminary data.</text>
</comment>
<name>A0A9R1UG53_LACSA</name>
<sequence>MIVYIDEILIFSKNIDQYFKHLNIFFQTAKHNGLVISEKKMKIFQTKVRFLGHEIEKGKYLPIDRSILFADNFPDEIKDKTQLQRFLGSLNYISDFYKDLAIDSAPLYDRLKKNPPPWGQDHTKALKVKKIACLSLANENWKKVVETDASHIGYGGILKQINPHKNKEELVRFTSGKWNNTQKNYSTIKKEMLSIVKCISKFQEDLLNQEFLLRIDCKSAKEVIDKDVRNLVSKQVFARWLAILSVFDFKIEYIKGESNSLPDYLTREFLQGSQSCEEQEALVEGPHTEVWEGEE</sequence>
<keyword evidence="3" id="KW-0548">Nucleotidyltransferase</keyword>
<dbReference type="PANTHER" id="PTHR33064">
    <property type="entry name" value="POL PROTEIN"/>
    <property type="match status" value="1"/>
</dbReference>
<feature type="domain" description="Reverse transcriptase" evidence="9">
    <location>
        <begin position="1"/>
        <end position="55"/>
    </location>
</feature>
<proteinExistence type="predicted"/>
<evidence type="ECO:0000259" key="9">
    <source>
        <dbReference type="PROSITE" id="PS50878"/>
    </source>
</evidence>
<dbReference type="Proteomes" id="UP000235145">
    <property type="component" value="Unassembled WGS sequence"/>
</dbReference>
<keyword evidence="6" id="KW-0255">Endonuclease</keyword>
<keyword evidence="8" id="KW-0695">RNA-directed DNA polymerase</keyword>
<dbReference type="PANTHER" id="PTHR33064:SF37">
    <property type="entry name" value="RIBONUCLEASE H"/>
    <property type="match status" value="1"/>
</dbReference>
<evidence type="ECO:0000256" key="5">
    <source>
        <dbReference type="ARBA" id="ARBA00022750"/>
    </source>
</evidence>
<gene>
    <name evidence="10" type="ORF">LSAT_V11C900485630</name>
</gene>
<keyword evidence="5" id="KW-0064">Aspartyl protease</keyword>
<evidence type="ECO:0000313" key="10">
    <source>
        <dbReference type="EMBL" id="KAJ0186785.1"/>
    </source>
</evidence>
<evidence type="ECO:0000256" key="4">
    <source>
        <dbReference type="ARBA" id="ARBA00022722"/>
    </source>
</evidence>
<dbReference type="InterPro" id="IPR043128">
    <property type="entry name" value="Rev_trsase/Diguanyl_cyclase"/>
</dbReference>
<dbReference type="InterPro" id="IPR051320">
    <property type="entry name" value="Viral_Replic_Matur_Polypro"/>
</dbReference>
<dbReference type="InterPro" id="IPR041373">
    <property type="entry name" value="RT_RNaseH"/>
</dbReference>
<accession>A0A9R1UG53</accession>
<evidence type="ECO:0000256" key="6">
    <source>
        <dbReference type="ARBA" id="ARBA00022759"/>
    </source>
</evidence>
<keyword evidence="11" id="KW-1185">Reference proteome</keyword>
<dbReference type="GO" id="GO:0004519">
    <property type="term" value="F:endonuclease activity"/>
    <property type="evidence" value="ECO:0007669"/>
    <property type="project" value="UniProtKB-KW"/>
</dbReference>
<evidence type="ECO:0000256" key="7">
    <source>
        <dbReference type="ARBA" id="ARBA00022801"/>
    </source>
</evidence>
<keyword evidence="2" id="KW-0808">Transferase</keyword>
<organism evidence="10 11">
    <name type="scientific">Lactuca sativa</name>
    <name type="common">Garden lettuce</name>
    <dbReference type="NCBI Taxonomy" id="4236"/>
    <lineage>
        <taxon>Eukaryota</taxon>
        <taxon>Viridiplantae</taxon>
        <taxon>Streptophyta</taxon>
        <taxon>Embryophyta</taxon>
        <taxon>Tracheophyta</taxon>
        <taxon>Spermatophyta</taxon>
        <taxon>Magnoliopsida</taxon>
        <taxon>eudicotyledons</taxon>
        <taxon>Gunneridae</taxon>
        <taxon>Pentapetalae</taxon>
        <taxon>asterids</taxon>
        <taxon>campanulids</taxon>
        <taxon>Asterales</taxon>
        <taxon>Asteraceae</taxon>
        <taxon>Cichorioideae</taxon>
        <taxon>Cichorieae</taxon>
        <taxon>Lactucinae</taxon>
        <taxon>Lactuca</taxon>
    </lineage>
</organism>
<protein>
    <recommendedName>
        <fullName evidence="9">Reverse transcriptase domain-containing protein</fullName>
    </recommendedName>
</protein>
<keyword evidence="4" id="KW-0540">Nuclease</keyword>
<dbReference type="SUPFAM" id="SSF56672">
    <property type="entry name" value="DNA/RNA polymerases"/>
    <property type="match status" value="1"/>
</dbReference>